<protein>
    <submittedName>
        <fullName evidence="2">Uncharacterized protein</fullName>
    </submittedName>
</protein>
<dbReference type="Proteomes" id="UP001211907">
    <property type="component" value="Unassembled WGS sequence"/>
</dbReference>
<reference evidence="2" key="1">
    <citation type="submission" date="2020-05" db="EMBL/GenBank/DDBJ databases">
        <title>Phylogenomic resolution of chytrid fungi.</title>
        <authorList>
            <person name="Stajich J.E."/>
            <person name="Amses K."/>
            <person name="Simmons R."/>
            <person name="Seto K."/>
            <person name="Myers J."/>
            <person name="Bonds A."/>
            <person name="Quandt C.A."/>
            <person name="Barry K."/>
            <person name="Liu P."/>
            <person name="Grigoriev I."/>
            <person name="Longcore J.E."/>
            <person name="James T.Y."/>
        </authorList>
    </citation>
    <scope>NUCLEOTIDE SEQUENCE</scope>
    <source>
        <strain evidence="2">JEL0513</strain>
    </source>
</reference>
<gene>
    <name evidence="2" type="ORF">HK100_004385</name>
</gene>
<feature type="region of interest" description="Disordered" evidence="1">
    <location>
        <begin position="154"/>
        <end position="192"/>
    </location>
</feature>
<evidence type="ECO:0000256" key="1">
    <source>
        <dbReference type="SAM" id="MobiDB-lite"/>
    </source>
</evidence>
<evidence type="ECO:0000313" key="3">
    <source>
        <dbReference type="Proteomes" id="UP001211907"/>
    </source>
</evidence>
<sequence>MKLGNGALDLDLSSRIGIVFEGNVNSWNVFKVLIREKKYLDLKADIEKVQMLLKIKSSLVPNFKTSLLEKANLITQDAVNIAIEDIIDNTLIAPDAAEMTEMIKSHSADANNAEESTEAEAILDSALLCDMSTIAPHNIVDMAKSISKTLKKDKDEGSGEWLSDSDSETSDSDTSVDSHSDKMKKNMQTKNFSNSSAKPAVVVTTGNILMNEFENMNEIIYGMLPLKLLFSEGLLPSVSGKSSQINRKNLHHMMHQPYGILENDTDLNCYAFNAHQRHVAISECKLMASSRSSKFQEFNSVLKLRPLQFPEDLSLEIFIPSFALQTRITAAMAGATGKVVLKYSMAMIIELFGI</sequence>
<organism evidence="2 3">
    <name type="scientific">Physocladia obscura</name>
    <dbReference type="NCBI Taxonomy" id="109957"/>
    <lineage>
        <taxon>Eukaryota</taxon>
        <taxon>Fungi</taxon>
        <taxon>Fungi incertae sedis</taxon>
        <taxon>Chytridiomycota</taxon>
        <taxon>Chytridiomycota incertae sedis</taxon>
        <taxon>Chytridiomycetes</taxon>
        <taxon>Chytridiales</taxon>
        <taxon>Chytriomycetaceae</taxon>
        <taxon>Physocladia</taxon>
    </lineage>
</organism>
<evidence type="ECO:0000313" key="2">
    <source>
        <dbReference type="EMBL" id="KAJ3102358.1"/>
    </source>
</evidence>
<dbReference type="AlphaFoldDB" id="A0AAD5XD08"/>
<dbReference type="EMBL" id="JADGJH010002171">
    <property type="protein sequence ID" value="KAJ3102358.1"/>
    <property type="molecule type" value="Genomic_DNA"/>
</dbReference>
<keyword evidence="3" id="KW-1185">Reference proteome</keyword>
<accession>A0AAD5XD08</accession>
<name>A0AAD5XD08_9FUNG</name>
<proteinExistence type="predicted"/>
<comment type="caution">
    <text evidence="2">The sequence shown here is derived from an EMBL/GenBank/DDBJ whole genome shotgun (WGS) entry which is preliminary data.</text>
</comment>